<evidence type="ECO:0000256" key="6">
    <source>
        <dbReference type="SAM" id="Phobius"/>
    </source>
</evidence>
<evidence type="ECO:0000256" key="4">
    <source>
        <dbReference type="ARBA" id="ARBA00023136"/>
    </source>
</evidence>
<dbReference type="OrthoDB" id="6418713at2759"/>
<feature type="transmembrane region" description="Helical" evidence="6">
    <location>
        <begin position="124"/>
        <end position="147"/>
    </location>
</feature>
<proteinExistence type="predicted"/>
<evidence type="ECO:0000256" key="1">
    <source>
        <dbReference type="ARBA" id="ARBA00004141"/>
    </source>
</evidence>
<reference evidence="8 9" key="1">
    <citation type="submission" date="2016-06" db="EMBL/GenBank/DDBJ databases">
        <title>Evolution of pathogenesis and genome organization in the Tremellales.</title>
        <authorList>
            <person name="Cuomo C."/>
            <person name="Litvintseva A."/>
            <person name="Heitman J."/>
            <person name="Chen Y."/>
            <person name="Sun S."/>
            <person name="Springer D."/>
            <person name="Dromer F."/>
            <person name="Young S."/>
            <person name="Zeng Q."/>
            <person name="Chapman S."/>
            <person name="Gujja S."/>
            <person name="Saif S."/>
            <person name="Birren B."/>
        </authorList>
    </citation>
    <scope>NUCLEOTIDE SEQUENCE [LARGE SCALE GENOMIC DNA]</scope>
    <source>
        <strain evidence="8 9">CBS 6273</strain>
    </source>
</reference>
<sequence>MSTSQHKQDEEQSIPLNSMPRASDVENDLTHGEHVDIKVSEPRTNTNAPKKITIPGFIIIPIWMACSISVILYNKYVFSSLNFPYPTFLTTFHLTFSAIATRVLQRTTTLVDGAKDIEMTRDRWIKSILPIGALFSGSLILSNYAYLTLSVSFIQMLKANLQAFNPVAILLISFAFKIQEPNGRLIIIVLMISMGCFLAAYGEVHFELTGFLCQCAALAFEASRLVMIQILLHGLKMDPIVSLHYYAPVCAVINVCIIPFTEGLEPFYNLHRVGLLVLFSNAGIAFALNVAAVFLISVGSGLILTLAGVLKDILLISGAFLAFGSPIMPLQVLGYSISLGGLVMFKTTGGK</sequence>
<feature type="region of interest" description="Disordered" evidence="5">
    <location>
        <begin position="1"/>
        <end position="23"/>
    </location>
</feature>
<dbReference type="PANTHER" id="PTHR11132">
    <property type="entry name" value="SOLUTE CARRIER FAMILY 35"/>
    <property type="match status" value="1"/>
</dbReference>
<keyword evidence="2 6" id="KW-0812">Transmembrane</keyword>
<dbReference type="InterPro" id="IPR050186">
    <property type="entry name" value="TPT_transporter"/>
</dbReference>
<feature type="transmembrane region" description="Helical" evidence="6">
    <location>
        <begin position="52"/>
        <end position="73"/>
    </location>
</feature>
<dbReference type="Proteomes" id="UP000095149">
    <property type="component" value="Unassembled WGS sequence"/>
</dbReference>
<evidence type="ECO:0000259" key="7">
    <source>
        <dbReference type="Pfam" id="PF03151"/>
    </source>
</evidence>
<feature type="transmembrane region" description="Helical" evidence="6">
    <location>
        <begin position="185"/>
        <end position="202"/>
    </location>
</feature>
<dbReference type="Pfam" id="PF03151">
    <property type="entry name" value="TPT"/>
    <property type="match status" value="1"/>
</dbReference>
<protein>
    <recommendedName>
        <fullName evidence="7">Sugar phosphate transporter domain-containing protein</fullName>
    </recommendedName>
</protein>
<feature type="compositionally biased region" description="Basic and acidic residues" evidence="5">
    <location>
        <begin position="1"/>
        <end position="10"/>
    </location>
</feature>
<feature type="transmembrane region" description="Helical" evidence="6">
    <location>
        <begin position="208"/>
        <end position="231"/>
    </location>
</feature>
<comment type="subcellular location">
    <subcellularLocation>
        <location evidence="1">Membrane</location>
        <topology evidence="1">Multi-pass membrane protein</topology>
    </subcellularLocation>
</comment>
<evidence type="ECO:0000313" key="9">
    <source>
        <dbReference type="Proteomes" id="UP000095149"/>
    </source>
</evidence>
<evidence type="ECO:0000256" key="3">
    <source>
        <dbReference type="ARBA" id="ARBA00022989"/>
    </source>
</evidence>
<feature type="transmembrane region" description="Helical" evidence="6">
    <location>
        <begin position="85"/>
        <end position="104"/>
    </location>
</feature>
<evidence type="ECO:0000313" key="8">
    <source>
        <dbReference type="EMBL" id="ODO06594.1"/>
    </source>
</evidence>
<accession>A0A1E3K0F7</accession>
<feature type="transmembrane region" description="Helical" evidence="6">
    <location>
        <begin position="243"/>
        <end position="261"/>
    </location>
</feature>
<feature type="transmembrane region" description="Helical" evidence="6">
    <location>
        <begin position="159"/>
        <end position="178"/>
    </location>
</feature>
<gene>
    <name evidence="8" type="ORF">I350_03950</name>
</gene>
<evidence type="ECO:0000256" key="2">
    <source>
        <dbReference type="ARBA" id="ARBA00022692"/>
    </source>
</evidence>
<dbReference type="AlphaFoldDB" id="A0A1E3K0F7"/>
<name>A0A1E3K0F7_9TREE</name>
<evidence type="ECO:0000256" key="5">
    <source>
        <dbReference type="SAM" id="MobiDB-lite"/>
    </source>
</evidence>
<feature type="domain" description="Sugar phosphate transporter" evidence="7">
    <location>
        <begin position="59"/>
        <end position="345"/>
    </location>
</feature>
<keyword evidence="4 6" id="KW-0472">Membrane</keyword>
<feature type="transmembrane region" description="Helical" evidence="6">
    <location>
        <begin position="273"/>
        <end position="295"/>
    </location>
</feature>
<comment type="caution">
    <text evidence="8">The sequence shown here is derived from an EMBL/GenBank/DDBJ whole genome shotgun (WGS) entry which is preliminary data.</text>
</comment>
<keyword evidence="3 6" id="KW-1133">Transmembrane helix</keyword>
<dbReference type="GO" id="GO:0016020">
    <property type="term" value="C:membrane"/>
    <property type="evidence" value="ECO:0007669"/>
    <property type="project" value="UniProtKB-SubCell"/>
</dbReference>
<dbReference type="EMBL" id="MEKH01000006">
    <property type="protein sequence ID" value="ODO06594.1"/>
    <property type="molecule type" value="Genomic_DNA"/>
</dbReference>
<dbReference type="InterPro" id="IPR004853">
    <property type="entry name" value="Sugar_P_trans_dom"/>
</dbReference>
<organism evidence="8 9">
    <name type="scientific">Cryptococcus amylolentus CBS 6273</name>
    <dbReference type="NCBI Taxonomy" id="1296118"/>
    <lineage>
        <taxon>Eukaryota</taxon>
        <taxon>Fungi</taxon>
        <taxon>Dikarya</taxon>
        <taxon>Basidiomycota</taxon>
        <taxon>Agaricomycotina</taxon>
        <taxon>Tremellomycetes</taxon>
        <taxon>Tremellales</taxon>
        <taxon>Cryptococcaceae</taxon>
        <taxon>Cryptococcus</taxon>
    </lineage>
</organism>